<keyword evidence="1" id="KW-0862">Zinc</keyword>
<keyword evidence="4" id="KW-1185">Reference proteome</keyword>
<proteinExistence type="predicted"/>
<evidence type="ECO:0000313" key="3">
    <source>
        <dbReference type="EMBL" id="WAR06810.1"/>
    </source>
</evidence>
<evidence type="ECO:0000313" key="4">
    <source>
        <dbReference type="Proteomes" id="UP001164746"/>
    </source>
</evidence>
<organism evidence="3 4">
    <name type="scientific">Mya arenaria</name>
    <name type="common">Soft-shell clam</name>
    <dbReference type="NCBI Taxonomy" id="6604"/>
    <lineage>
        <taxon>Eukaryota</taxon>
        <taxon>Metazoa</taxon>
        <taxon>Spiralia</taxon>
        <taxon>Lophotrochozoa</taxon>
        <taxon>Mollusca</taxon>
        <taxon>Bivalvia</taxon>
        <taxon>Autobranchia</taxon>
        <taxon>Heteroconchia</taxon>
        <taxon>Euheterodonta</taxon>
        <taxon>Imparidentia</taxon>
        <taxon>Neoheterodontei</taxon>
        <taxon>Myida</taxon>
        <taxon>Myoidea</taxon>
        <taxon>Myidae</taxon>
        <taxon>Mya</taxon>
    </lineage>
</organism>
<evidence type="ECO:0000259" key="2">
    <source>
        <dbReference type="PROSITE" id="PS50119"/>
    </source>
</evidence>
<sequence length="587" mass="65089">MNNNEDTANIPAGESDKRPFNVVEMETAPVQQEALTNGIIHTFCDACRKQSLDNIAGKYCWQCRQNLCEKCVVMHGYFSALEQHTIVPILELSAREPGDACGTENVVAAVPTERCPKHPEKVIDMFCSNHEVVACSLCFLPHYKLCSDIHYVPDIAAKIVDDSSVERVKGDIETAKTSLDNVVLQCRGVMGDLTKAKEAALKAVKEFRTHLDDIIAGLENKTVTDLESRNVECDFQLESEIAKAERLRKRAHERSRELEVSDGNLSRLLVSQTLAKQVVFETDTLVKAVQKLTSKTRLYYKNDNSITNSLKNLGGLGAIRDQTFKFGSVKSKQKFDIQLEGEEQCNVWGSCLTGQGNIVLADNGNNKLKLLDKYSYMVIGQCPLPASPRSLFRISETEVVVSLSNKCIYFISTAEKTLTVMRHIKLDHNCFGLAFTDGELYISDGSQSVYVYKTDGEPVRTIEGTDEAIFSESRDITVSDDGSRIHVADSRKGLVTLSKEGRVLWRHAGSELKGAYGVCTDGSGNLLVTGILSHNIIQLGKNGERLCEIIKASDDVSSPVSVCFDRLNERVIVTKIGNVVYSFEFEW</sequence>
<dbReference type="CDD" id="cd19756">
    <property type="entry name" value="Bbox2"/>
    <property type="match status" value="1"/>
</dbReference>
<protein>
    <recommendedName>
        <fullName evidence="2">B box-type domain-containing protein</fullName>
    </recommendedName>
</protein>
<name>A0ABY7EAE8_MYAAR</name>
<dbReference type="SUPFAM" id="SSF101898">
    <property type="entry name" value="NHL repeat"/>
    <property type="match status" value="1"/>
</dbReference>
<feature type="domain" description="B box-type" evidence="2">
    <location>
        <begin position="43"/>
        <end position="89"/>
    </location>
</feature>
<dbReference type="InterPro" id="IPR011042">
    <property type="entry name" value="6-blade_b-propeller_TolB-like"/>
</dbReference>
<dbReference type="PANTHER" id="PTHR25462:SF305">
    <property type="entry name" value="RING-TYPE DOMAIN-CONTAINING PROTEIN"/>
    <property type="match status" value="1"/>
</dbReference>
<reference evidence="3" key="1">
    <citation type="submission" date="2022-11" db="EMBL/GenBank/DDBJ databases">
        <title>Centuries of genome instability and evolution in soft-shell clam transmissible cancer (bioRxiv).</title>
        <authorList>
            <person name="Hart S.F.M."/>
            <person name="Yonemitsu M.A."/>
            <person name="Giersch R.M."/>
            <person name="Beal B.F."/>
            <person name="Arriagada G."/>
            <person name="Davis B.W."/>
            <person name="Ostrander E.A."/>
            <person name="Goff S.P."/>
            <person name="Metzger M.J."/>
        </authorList>
    </citation>
    <scope>NUCLEOTIDE SEQUENCE</scope>
    <source>
        <strain evidence="3">MELC-2E11</strain>
        <tissue evidence="3">Siphon/mantle</tissue>
    </source>
</reference>
<dbReference type="InterPro" id="IPR047153">
    <property type="entry name" value="TRIM45/56/19-like"/>
</dbReference>
<dbReference type="PANTHER" id="PTHR25462">
    <property type="entry name" value="BONUS, ISOFORM C-RELATED"/>
    <property type="match status" value="1"/>
</dbReference>
<dbReference type="Gene3D" id="2.120.10.30">
    <property type="entry name" value="TolB, C-terminal domain"/>
    <property type="match status" value="1"/>
</dbReference>
<gene>
    <name evidence="3" type="ORF">MAR_016768</name>
</gene>
<dbReference type="EMBL" id="CP111017">
    <property type="protein sequence ID" value="WAR06810.1"/>
    <property type="molecule type" value="Genomic_DNA"/>
</dbReference>
<keyword evidence="1" id="KW-0479">Metal-binding</keyword>
<accession>A0ABY7EAE8</accession>
<dbReference type="PROSITE" id="PS50119">
    <property type="entry name" value="ZF_BBOX"/>
    <property type="match status" value="1"/>
</dbReference>
<evidence type="ECO:0000256" key="1">
    <source>
        <dbReference type="PROSITE-ProRule" id="PRU00024"/>
    </source>
</evidence>
<dbReference type="InterPro" id="IPR000315">
    <property type="entry name" value="Znf_B-box"/>
</dbReference>
<keyword evidence="1" id="KW-0863">Zinc-finger</keyword>
<dbReference type="Gene3D" id="3.30.160.60">
    <property type="entry name" value="Classic Zinc Finger"/>
    <property type="match status" value="1"/>
</dbReference>
<dbReference type="SUPFAM" id="SSF57845">
    <property type="entry name" value="B-box zinc-binding domain"/>
    <property type="match status" value="1"/>
</dbReference>
<dbReference type="Proteomes" id="UP001164746">
    <property type="component" value="Chromosome 6"/>
</dbReference>